<accession>A0A8H7NW29</accession>
<protein>
    <submittedName>
        <fullName evidence="1">Uncharacterized protein</fullName>
    </submittedName>
</protein>
<reference evidence="1" key="1">
    <citation type="submission" date="2020-11" db="EMBL/GenBank/DDBJ databases">
        <authorList>
            <person name="Koelle M."/>
            <person name="Horta M.A.C."/>
            <person name="Nowrousian M."/>
            <person name="Ohm R.A."/>
            <person name="Benz P."/>
            <person name="Pilgard A."/>
        </authorList>
    </citation>
    <scope>NUCLEOTIDE SEQUENCE</scope>
    <source>
        <strain evidence="1">FPRL280</strain>
    </source>
</reference>
<comment type="caution">
    <text evidence="1">The sequence shown here is derived from an EMBL/GenBank/DDBJ whole genome shotgun (WGS) entry which is preliminary data.</text>
</comment>
<reference evidence="1" key="2">
    <citation type="journal article" name="Front. Microbiol.">
        <title>Degradative Capacity of Two Strains of Rhodonia placenta: From Phenotype to Genotype.</title>
        <authorList>
            <person name="Kolle M."/>
            <person name="Horta M.A.C."/>
            <person name="Nowrousian M."/>
            <person name="Ohm R.A."/>
            <person name="Benz J.P."/>
            <person name="Pilgard A."/>
        </authorList>
    </citation>
    <scope>NUCLEOTIDE SEQUENCE</scope>
    <source>
        <strain evidence="1">FPRL280</strain>
    </source>
</reference>
<evidence type="ECO:0000313" key="2">
    <source>
        <dbReference type="Proteomes" id="UP000639403"/>
    </source>
</evidence>
<dbReference type="EMBL" id="JADOXO010000314">
    <property type="protein sequence ID" value="KAF9806758.1"/>
    <property type="molecule type" value="Genomic_DNA"/>
</dbReference>
<dbReference type="AlphaFoldDB" id="A0A8H7NW29"/>
<proteinExistence type="predicted"/>
<evidence type="ECO:0000313" key="1">
    <source>
        <dbReference type="EMBL" id="KAF9806758.1"/>
    </source>
</evidence>
<dbReference type="Proteomes" id="UP000639403">
    <property type="component" value="Unassembled WGS sequence"/>
</dbReference>
<gene>
    <name evidence="1" type="ORF">IEO21_08551</name>
</gene>
<organism evidence="1 2">
    <name type="scientific">Rhodonia placenta</name>
    <dbReference type="NCBI Taxonomy" id="104341"/>
    <lineage>
        <taxon>Eukaryota</taxon>
        <taxon>Fungi</taxon>
        <taxon>Dikarya</taxon>
        <taxon>Basidiomycota</taxon>
        <taxon>Agaricomycotina</taxon>
        <taxon>Agaricomycetes</taxon>
        <taxon>Polyporales</taxon>
        <taxon>Adustoporiaceae</taxon>
        <taxon>Rhodonia</taxon>
    </lineage>
</organism>
<sequence length="265" mass="30406">MFVPWYVFVEANICNVGFKDHNRCCRHNAHWSQGWLWSGPITAQKRAVAHGVPKLTALQRGLVETYVRDVTKPVVRAWGGNDMHVRVQFSGYGSWTAVSADIPVQGLTRKELGIWVYTLILQSVELCRRELPLSNEPRSLSFRGNQPLAIDDLFVFGLSKQVYLLIKRHMTTPTYPPSCDADASSPTASSLPGNFSFTSSRHISKLRTPQGLIRREILSWSDNRSRIPRCLRHYIKHHFQWYKMLDTTSLEGPQLGFRRPDEDQR</sequence>
<name>A0A8H7NW29_9APHY</name>